<dbReference type="Gene3D" id="3.90.550.10">
    <property type="entry name" value="Spore Coat Polysaccharide Biosynthesis Protein SpsA, Chain A"/>
    <property type="match status" value="1"/>
</dbReference>
<dbReference type="InterPro" id="IPR001173">
    <property type="entry name" value="Glyco_trans_2-like"/>
</dbReference>
<dbReference type="PANTHER" id="PTHR43685">
    <property type="entry name" value="GLYCOSYLTRANSFERASE"/>
    <property type="match status" value="1"/>
</dbReference>
<dbReference type="STRING" id="153496.A0U89_04825"/>
<name>A0A1D8USC9_9PROT</name>
<keyword evidence="2" id="KW-1185">Reference proteome</keyword>
<dbReference type="OrthoDB" id="9771846at2"/>
<proteinExistence type="predicted"/>
<dbReference type="Proteomes" id="UP000179145">
    <property type="component" value="Chromosome"/>
</dbReference>
<evidence type="ECO:0000313" key="1">
    <source>
        <dbReference type="EMBL" id="AOX16562.1"/>
    </source>
</evidence>
<dbReference type="EMBL" id="CP014674">
    <property type="protein sequence ID" value="AOX16562.1"/>
    <property type="molecule type" value="Genomic_DNA"/>
</dbReference>
<dbReference type="InterPro" id="IPR029044">
    <property type="entry name" value="Nucleotide-diphossugar_trans"/>
</dbReference>
<dbReference type="KEGG" id="kba:A0U89_04825"/>
<evidence type="ECO:0000313" key="2">
    <source>
        <dbReference type="Proteomes" id="UP000179145"/>
    </source>
</evidence>
<protein>
    <submittedName>
        <fullName evidence="1">Uncharacterized protein</fullName>
    </submittedName>
</protein>
<dbReference type="RefSeq" id="WP_070402307.1">
    <property type="nucleotide sequence ID" value="NZ_BJVW01000018.1"/>
</dbReference>
<accession>A0A1D8USC9</accession>
<dbReference type="SUPFAM" id="SSF53448">
    <property type="entry name" value="Nucleotide-diphospho-sugar transferases"/>
    <property type="match status" value="1"/>
</dbReference>
<dbReference type="PANTHER" id="PTHR43685:SF2">
    <property type="entry name" value="GLYCOSYLTRANSFERASE 2-LIKE DOMAIN-CONTAINING PROTEIN"/>
    <property type="match status" value="1"/>
</dbReference>
<dbReference type="CDD" id="cd00761">
    <property type="entry name" value="Glyco_tranf_GTA_type"/>
    <property type="match status" value="1"/>
</dbReference>
<reference evidence="1 2" key="1">
    <citation type="journal article" date="2016" name="Microb. Cell Fact.">
        <title>Dissection of exopolysaccharide biosynthesis in Kozakia baliensis.</title>
        <authorList>
            <person name="Brandt J.U."/>
            <person name="Jakob F."/>
            <person name="Behr J."/>
            <person name="Geissler A.J."/>
            <person name="Vogel R.F."/>
        </authorList>
    </citation>
    <scope>NUCLEOTIDE SEQUENCE [LARGE SCALE GENOMIC DNA]</scope>
    <source>
        <strain evidence="1 2">DSM 14400</strain>
    </source>
</reference>
<dbReference type="InterPro" id="IPR050834">
    <property type="entry name" value="Glycosyltransf_2"/>
</dbReference>
<organism evidence="1 2">
    <name type="scientific">Kozakia baliensis</name>
    <dbReference type="NCBI Taxonomy" id="153496"/>
    <lineage>
        <taxon>Bacteria</taxon>
        <taxon>Pseudomonadati</taxon>
        <taxon>Pseudomonadota</taxon>
        <taxon>Alphaproteobacteria</taxon>
        <taxon>Acetobacterales</taxon>
        <taxon>Acetobacteraceae</taxon>
        <taxon>Kozakia</taxon>
    </lineage>
</organism>
<dbReference type="Pfam" id="PF00535">
    <property type="entry name" value="Glycos_transf_2"/>
    <property type="match status" value="1"/>
</dbReference>
<sequence length="285" mass="32003">MRFSLVIATIDRVKELKKFFEGLEKQKTKDLEVIIVDQSGDDRYVELIEQYNKIWPIIHVRTGKMKVRAATVFGTEKATGDIITFPDDDCIYTPTVLEQVDQHFRSKDAPQFVTGSVVNLDGNPTKMGRWLTSSTWLNAKNIWTGLIEFNVFVSRAAYEAVGGYDTDMGLGAKFGAAEGPDLGLRLLKRGYKGYFDKNLVVMHPDKPITINGPRAISYGLGHGYAMRKNNSGLDTVGVFLFRPLAGAFLNLISNDKKKASYYWNTFVGRSKAYFSKEARIASRKS</sequence>
<dbReference type="AlphaFoldDB" id="A0A1D8USC9"/>
<gene>
    <name evidence="1" type="ORF">A0U89_04825</name>
</gene>